<dbReference type="Proteomes" id="UP001218218">
    <property type="component" value="Unassembled WGS sequence"/>
</dbReference>
<dbReference type="InterPro" id="IPR032675">
    <property type="entry name" value="LRR_dom_sf"/>
</dbReference>
<name>A0AAD7ANV2_9AGAR</name>
<accession>A0AAD7ANV2</accession>
<reference evidence="1" key="1">
    <citation type="submission" date="2023-03" db="EMBL/GenBank/DDBJ databases">
        <title>Massive genome expansion in bonnet fungi (Mycena s.s.) driven by repeated elements and novel gene families across ecological guilds.</title>
        <authorList>
            <consortium name="Lawrence Berkeley National Laboratory"/>
            <person name="Harder C.B."/>
            <person name="Miyauchi S."/>
            <person name="Viragh M."/>
            <person name="Kuo A."/>
            <person name="Thoen E."/>
            <person name="Andreopoulos B."/>
            <person name="Lu D."/>
            <person name="Skrede I."/>
            <person name="Drula E."/>
            <person name="Henrissat B."/>
            <person name="Morin E."/>
            <person name="Kohler A."/>
            <person name="Barry K."/>
            <person name="LaButti K."/>
            <person name="Morin E."/>
            <person name="Salamov A."/>
            <person name="Lipzen A."/>
            <person name="Mereny Z."/>
            <person name="Hegedus B."/>
            <person name="Baldrian P."/>
            <person name="Stursova M."/>
            <person name="Weitz H."/>
            <person name="Taylor A."/>
            <person name="Grigoriev I.V."/>
            <person name="Nagy L.G."/>
            <person name="Martin F."/>
            <person name="Kauserud H."/>
        </authorList>
    </citation>
    <scope>NUCLEOTIDE SEQUENCE</scope>
    <source>
        <strain evidence="1">CBHHK002</strain>
    </source>
</reference>
<evidence type="ECO:0000313" key="2">
    <source>
        <dbReference type="Proteomes" id="UP001218218"/>
    </source>
</evidence>
<dbReference type="AlphaFoldDB" id="A0AAD7ANV2"/>
<proteinExistence type="predicted"/>
<evidence type="ECO:0000313" key="1">
    <source>
        <dbReference type="EMBL" id="KAJ7364316.1"/>
    </source>
</evidence>
<organism evidence="1 2">
    <name type="scientific">Mycena albidolilacea</name>
    <dbReference type="NCBI Taxonomy" id="1033008"/>
    <lineage>
        <taxon>Eukaryota</taxon>
        <taxon>Fungi</taxon>
        <taxon>Dikarya</taxon>
        <taxon>Basidiomycota</taxon>
        <taxon>Agaricomycotina</taxon>
        <taxon>Agaricomycetes</taxon>
        <taxon>Agaricomycetidae</taxon>
        <taxon>Agaricales</taxon>
        <taxon>Marasmiineae</taxon>
        <taxon>Mycenaceae</taxon>
        <taxon>Mycena</taxon>
    </lineage>
</organism>
<dbReference type="Gene3D" id="3.80.10.10">
    <property type="entry name" value="Ribonuclease Inhibitor"/>
    <property type="match status" value="1"/>
</dbReference>
<keyword evidence="2" id="KW-1185">Reference proteome</keyword>
<sequence length="272" mass="31011">MPELPLELERQIFELAFKPNSRDIALKVTLCLVARRVQVWIDRIFYELVTISDEDRGKRFLSLIQSNAKPPDFFAVVKTLCLTYAVDDATACGILAACNRVESLACWVETDAPQLPLLISQLPLHRLSIRMDHFLRIPFGAPPSSYLSDLTHIELRRWDPSHLSQLVHLPRLTHVCLPSRDYSQIRVGYTETVCSSCPRLQVLIILCDSTIVDWVEATLPLSAKADHRVVVQAKLIREELREDWEGSYFGRSDKWCRAEATVAQRKSSVGQK</sequence>
<comment type="caution">
    <text evidence="1">The sequence shown here is derived from an EMBL/GenBank/DDBJ whole genome shotgun (WGS) entry which is preliminary data.</text>
</comment>
<dbReference type="EMBL" id="JARIHO010000003">
    <property type="protein sequence ID" value="KAJ7364316.1"/>
    <property type="molecule type" value="Genomic_DNA"/>
</dbReference>
<gene>
    <name evidence="1" type="ORF">DFH08DRAFT_838980</name>
</gene>
<protein>
    <submittedName>
        <fullName evidence="1">Uncharacterized protein</fullName>
    </submittedName>
</protein>